<dbReference type="EMBL" id="FPBH01000004">
    <property type="protein sequence ID" value="SFT84353.1"/>
    <property type="molecule type" value="Genomic_DNA"/>
</dbReference>
<accession>A0A1I7BAY9</accession>
<evidence type="ECO:0008006" key="3">
    <source>
        <dbReference type="Google" id="ProtNLM"/>
    </source>
</evidence>
<gene>
    <name evidence="1" type="ORF">SAMN05192563_1004328</name>
</gene>
<dbReference type="OrthoDB" id="6520566at2"/>
<evidence type="ECO:0000313" key="1">
    <source>
        <dbReference type="EMBL" id="SFT84353.1"/>
    </source>
</evidence>
<dbReference type="AlphaFoldDB" id="A0A1I7BAY9"/>
<evidence type="ECO:0000313" key="2">
    <source>
        <dbReference type="Proteomes" id="UP000198844"/>
    </source>
</evidence>
<dbReference type="Proteomes" id="UP000198844">
    <property type="component" value="Unassembled WGS sequence"/>
</dbReference>
<proteinExistence type="predicted"/>
<dbReference type="InterPro" id="IPR021436">
    <property type="entry name" value="DUF3085"/>
</dbReference>
<organism evidence="1 2">
    <name type="scientific">Paraburkholderia aspalathi</name>
    <dbReference type="NCBI Taxonomy" id="1324617"/>
    <lineage>
        <taxon>Bacteria</taxon>
        <taxon>Pseudomonadati</taxon>
        <taxon>Pseudomonadota</taxon>
        <taxon>Betaproteobacteria</taxon>
        <taxon>Burkholderiales</taxon>
        <taxon>Burkholderiaceae</taxon>
        <taxon>Paraburkholderia</taxon>
    </lineage>
</organism>
<sequence length="121" mass="13711">MILFPASELRPVLVEARTLACRVILVKDHGVYMMSEKSSPSRVTSRNGESRLIAYAVGCSPETVPFDEWWSLACTEFGGDDFAEYFDHDAAIFDRVIDDGWSLEIRADEHHLYLDVVLRDA</sequence>
<dbReference type="Pfam" id="PF11284">
    <property type="entry name" value="DUF3085"/>
    <property type="match status" value="1"/>
</dbReference>
<protein>
    <recommendedName>
        <fullName evidence="3">DUF3085 domain-containing protein</fullName>
    </recommendedName>
</protein>
<dbReference type="RefSeq" id="WP_093633919.1">
    <property type="nucleotide sequence ID" value="NZ_FPBH01000004.1"/>
</dbReference>
<reference evidence="1 2" key="1">
    <citation type="submission" date="2016-10" db="EMBL/GenBank/DDBJ databases">
        <authorList>
            <person name="de Groot N.N."/>
        </authorList>
    </citation>
    <scope>NUCLEOTIDE SEQUENCE [LARGE SCALE GENOMIC DNA]</scope>
    <source>
        <strain evidence="1 2">LMG 27731</strain>
    </source>
</reference>
<name>A0A1I7BAY9_9BURK</name>